<dbReference type="AlphaFoldDB" id="X1KLX0"/>
<dbReference type="EMBL" id="BARU01040934">
    <property type="protein sequence ID" value="GAH83043.1"/>
    <property type="molecule type" value="Genomic_DNA"/>
</dbReference>
<organism evidence="5">
    <name type="scientific">marine sediment metagenome</name>
    <dbReference type="NCBI Taxonomy" id="412755"/>
    <lineage>
        <taxon>unclassified sequences</taxon>
        <taxon>metagenomes</taxon>
        <taxon>ecological metagenomes</taxon>
    </lineage>
</organism>
<proteinExistence type="predicted"/>
<gene>
    <name evidence="5" type="ORF">S03H2_63217</name>
</gene>
<dbReference type="PANTHER" id="PTHR28629">
    <property type="entry name" value="TRIOKINASE/FMN CYCLASE"/>
    <property type="match status" value="1"/>
</dbReference>
<feature type="region of interest" description="Disordered" evidence="3">
    <location>
        <begin position="113"/>
        <end position="135"/>
    </location>
</feature>
<protein>
    <recommendedName>
        <fullName evidence="4">DhaL domain-containing protein</fullName>
    </recommendedName>
</protein>
<dbReference type="GO" id="GO:0005829">
    <property type="term" value="C:cytosol"/>
    <property type="evidence" value="ECO:0007669"/>
    <property type="project" value="TreeGrafter"/>
</dbReference>
<feature type="domain" description="DhaL" evidence="4">
    <location>
        <begin position="1"/>
        <end position="153"/>
    </location>
</feature>
<dbReference type="InterPro" id="IPR012737">
    <property type="entry name" value="DhaK_L_YcgS"/>
</dbReference>
<evidence type="ECO:0000256" key="1">
    <source>
        <dbReference type="ARBA" id="ARBA00022679"/>
    </source>
</evidence>
<name>X1KLX0_9ZZZZ</name>
<dbReference type="SMART" id="SM01120">
    <property type="entry name" value="Dak2"/>
    <property type="match status" value="1"/>
</dbReference>
<dbReference type="InterPro" id="IPR050861">
    <property type="entry name" value="Dihydroxyacetone_Kinase"/>
</dbReference>
<reference evidence="5" key="1">
    <citation type="journal article" date="2014" name="Front. Microbiol.">
        <title>High frequency of phylogenetically diverse reductive dehalogenase-homologous genes in deep subseafloor sedimentary metagenomes.</title>
        <authorList>
            <person name="Kawai M."/>
            <person name="Futagami T."/>
            <person name="Toyoda A."/>
            <person name="Takaki Y."/>
            <person name="Nishi S."/>
            <person name="Hori S."/>
            <person name="Arai W."/>
            <person name="Tsubouchi T."/>
            <person name="Morono Y."/>
            <person name="Uchiyama I."/>
            <person name="Ito T."/>
            <person name="Fujiyama A."/>
            <person name="Inagaki F."/>
            <person name="Takami H."/>
        </authorList>
    </citation>
    <scope>NUCLEOTIDE SEQUENCE</scope>
    <source>
        <strain evidence="5">Expedition CK06-06</strain>
    </source>
</reference>
<dbReference type="GO" id="GO:0004371">
    <property type="term" value="F:glycerone kinase activity"/>
    <property type="evidence" value="ECO:0007669"/>
    <property type="project" value="InterPro"/>
</dbReference>
<dbReference type="GO" id="GO:0019563">
    <property type="term" value="P:glycerol catabolic process"/>
    <property type="evidence" value="ECO:0007669"/>
    <property type="project" value="TreeGrafter"/>
</dbReference>
<evidence type="ECO:0000259" key="4">
    <source>
        <dbReference type="PROSITE" id="PS51480"/>
    </source>
</evidence>
<dbReference type="SUPFAM" id="SSF101473">
    <property type="entry name" value="DhaL-like"/>
    <property type="match status" value="1"/>
</dbReference>
<dbReference type="NCBIfam" id="TIGR02365">
    <property type="entry name" value="dha_L_ycgS"/>
    <property type="match status" value="1"/>
</dbReference>
<dbReference type="PANTHER" id="PTHR28629:SF4">
    <property type="entry name" value="TRIOKINASE_FMN CYCLASE"/>
    <property type="match status" value="1"/>
</dbReference>
<dbReference type="InterPro" id="IPR004007">
    <property type="entry name" value="DhaL_dom"/>
</dbReference>
<keyword evidence="2" id="KW-0418">Kinase</keyword>
<evidence type="ECO:0000313" key="5">
    <source>
        <dbReference type="EMBL" id="GAH83043.1"/>
    </source>
</evidence>
<sequence length="158" mass="17234">MEKKDSDVGNLLKGVGRTIAFSGGAATGPLFGTAFIEAGKAIEGRREIRLEDWSRSVKAAEEGIKKRGRAQVGEKTMLDTVHSVSESLQKSVNRKESLEKALIRAEKAAREGMESTRDIVSRRGRSSRLGERTKGHLDPGAASSYYILKSIIKDCLDL</sequence>
<dbReference type="PROSITE" id="PS51480">
    <property type="entry name" value="DHAL"/>
    <property type="match status" value="1"/>
</dbReference>
<comment type="caution">
    <text evidence="5">The sequence shown here is derived from an EMBL/GenBank/DDBJ whole genome shotgun (WGS) entry which is preliminary data.</text>
</comment>
<evidence type="ECO:0000256" key="2">
    <source>
        <dbReference type="ARBA" id="ARBA00022777"/>
    </source>
</evidence>
<accession>X1KLX0</accession>
<keyword evidence="1" id="KW-0808">Transferase</keyword>
<evidence type="ECO:0000256" key="3">
    <source>
        <dbReference type="SAM" id="MobiDB-lite"/>
    </source>
</evidence>
<dbReference type="InterPro" id="IPR036117">
    <property type="entry name" value="DhaL_dom_sf"/>
</dbReference>
<dbReference type="Gene3D" id="1.25.40.340">
    <property type="match status" value="1"/>
</dbReference>
<dbReference type="Pfam" id="PF02734">
    <property type="entry name" value="Dak2"/>
    <property type="match status" value="1"/>
</dbReference>